<dbReference type="Pfam" id="PF07685">
    <property type="entry name" value="GATase_3"/>
    <property type="match status" value="1"/>
</dbReference>
<dbReference type="CDD" id="cd01750">
    <property type="entry name" value="GATase1_CobQ"/>
    <property type="match status" value="1"/>
</dbReference>
<evidence type="ECO:0000256" key="1">
    <source>
        <dbReference type="ARBA" id="ARBA00022962"/>
    </source>
</evidence>
<comment type="caution">
    <text evidence="4">The sequence shown here is derived from an EMBL/GenBank/DDBJ whole genome shotgun (WGS) entry which is preliminary data.</text>
</comment>
<dbReference type="EMBL" id="BNAV01000003">
    <property type="protein sequence ID" value="GHF54096.1"/>
    <property type="molecule type" value="Genomic_DNA"/>
</dbReference>
<dbReference type="GO" id="GO:0071555">
    <property type="term" value="P:cell wall organization"/>
    <property type="evidence" value="ECO:0007669"/>
    <property type="project" value="UniProtKB-KW"/>
</dbReference>
<reference evidence="4" key="2">
    <citation type="submission" date="2020-09" db="EMBL/GenBank/DDBJ databases">
        <authorList>
            <person name="Sun Q."/>
            <person name="Zhou Y."/>
        </authorList>
    </citation>
    <scope>NUCLEOTIDE SEQUENCE</scope>
    <source>
        <strain evidence="4">CGMCC 4.7679</strain>
    </source>
</reference>
<keyword evidence="5" id="KW-1185">Reference proteome</keyword>
<comment type="similarity">
    <text evidence="2">Belongs to the CobB/CobQ family. GatD subfamily.</text>
</comment>
<keyword evidence="2" id="KW-0573">Peptidoglycan synthesis</keyword>
<feature type="domain" description="CobB/CobQ-like glutamine amidotransferase" evidence="3">
    <location>
        <begin position="8"/>
        <end position="199"/>
    </location>
</feature>
<comment type="subunit">
    <text evidence="2">Forms a heterodimer with MurT.</text>
</comment>
<dbReference type="EC" id="6.3.5.13" evidence="2"/>
<sequence length="236" mass="24234">MGESAVRIGLVMPDVLGTYSDSGNATVLACRLRWRGLSASVVEIGHDDPVPSSLDLYLLGGGEDEAQALAADRLRAQPGLQRAAARGAVVFGVCAGLQLLGTGFRTGDGSWQAGLGLLDATTVPGPRRAIGEVVVRDCAGLGAEPVTGFENHLGRTRLGPGSRPLGRVVTGTGNGDGTDGAVTGRVLATYLHGPVLARNPALADLLLGWVLGAPLPALPLAEVGALRRERLRAARR</sequence>
<dbReference type="SUPFAM" id="SSF52317">
    <property type="entry name" value="Class I glutamine amidotransferase-like"/>
    <property type="match status" value="1"/>
</dbReference>
<proteinExistence type="inferred from homology"/>
<dbReference type="InterPro" id="IPR033949">
    <property type="entry name" value="CobQ_GATase1"/>
</dbReference>
<reference evidence="4" key="1">
    <citation type="journal article" date="2014" name="Int. J. Syst. Evol. Microbiol.">
        <title>Complete genome sequence of Corynebacterium casei LMG S-19264T (=DSM 44701T), isolated from a smear-ripened cheese.</title>
        <authorList>
            <consortium name="US DOE Joint Genome Institute (JGI-PGF)"/>
            <person name="Walter F."/>
            <person name="Albersmeier A."/>
            <person name="Kalinowski J."/>
            <person name="Ruckert C."/>
        </authorList>
    </citation>
    <scope>NUCLEOTIDE SEQUENCE</scope>
    <source>
        <strain evidence="4">CGMCC 4.7679</strain>
    </source>
</reference>
<dbReference type="EC" id="3.5.1.2" evidence="2"/>
<protein>
    <recommendedName>
        <fullName evidence="2">Lipid II isoglutaminyl synthase (glutamine-hydrolyzing) subunit GatD</fullName>
        <ecNumber evidence="2">6.3.5.13</ecNumber>
    </recommendedName>
    <alternativeName>
        <fullName evidence="2">Lipid II isoglutaminyl synthase glutaminase subunit</fullName>
        <ecNumber evidence="2">3.5.1.2</ecNumber>
    </alternativeName>
</protein>
<dbReference type="InterPro" id="IPR043702">
    <property type="entry name" value="Lipid_II_synth_GatD"/>
</dbReference>
<keyword evidence="4" id="KW-0808">Transferase</keyword>
<keyword evidence="2" id="KW-0378">Hydrolase</keyword>
<comment type="pathway">
    <text evidence="2">Cell wall biogenesis; peptidoglycan biosynthesis.</text>
</comment>
<dbReference type="GO" id="GO:0004359">
    <property type="term" value="F:glutaminase activity"/>
    <property type="evidence" value="ECO:0007669"/>
    <property type="project" value="UniProtKB-UniRule"/>
</dbReference>
<dbReference type="InterPro" id="IPR011698">
    <property type="entry name" value="GATase_3"/>
</dbReference>
<gene>
    <name evidence="2" type="primary">gatD</name>
    <name evidence="4" type="ORF">GCM10017566_29470</name>
</gene>
<dbReference type="PANTHER" id="PTHR21343:SF9">
    <property type="entry name" value="LIPID II ISOGLUTAMINYL SYNTHASE (GLUTAMINE-HYDROLYZING) SUBUNIT GATD"/>
    <property type="match status" value="1"/>
</dbReference>
<keyword evidence="2" id="KW-0436">Ligase</keyword>
<keyword evidence="2" id="KW-0961">Cell wall biogenesis/degradation</keyword>
<dbReference type="PANTHER" id="PTHR21343">
    <property type="entry name" value="DETHIOBIOTIN SYNTHETASE"/>
    <property type="match status" value="1"/>
</dbReference>
<dbReference type="Proteomes" id="UP000658656">
    <property type="component" value="Unassembled WGS sequence"/>
</dbReference>
<accession>A0A8H9MB85</accession>
<name>A0A8H9MB85_9PSEU</name>
<evidence type="ECO:0000256" key="2">
    <source>
        <dbReference type="HAMAP-Rule" id="MF_02213"/>
    </source>
</evidence>
<feature type="active site" evidence="2">
    <location>
        <position position="192"/>
    </location>
</feature>
<evidence type="ECO:0000313" key="4">
    <source>
        <dbReference type="EMBL" id="GHF54096.1"/>
    </source>
</evidence>
<dbReference type="GO" id="GO:0008360">
    <property type="term" value="P:regulation of cell shape"/>
    <property type="evidence" value="ECO:0007669"/>
    <property type="project" value="UniProtKB-KW"/>
</dbReference>
<comment type="catalytic activity">
    <reaction evidence="2">
        <text>L-glutamine + H2O = L-glutamate + NH4(+)</text>
        <dbReference type="Rhea" id="RHEA:15889"/>
        <dbReference type="ChEBI" id="CHEBI:15377"/>
        <dbReference type="ChEBI" id="CHEBI:28938"/>
        <dbReference type="ChEBI" id="CHEBI:29985"/>
        <dbReference type="ChEBI" id="CHEBI:58359"/>
        <dbReference type="EC" id="3.5.1.2"/>
    </reaction>
</comment>
<comment type="function">
    <text evidence="2">The lipid II isoglutaminyl synthase complex catalyzes the formation of alpha-D-isoglutamine in the cell wall lipid II stem peptide. The GatD subunit catalyzes the hydrolysis of glutamine to glutamate and ammonia. The resulting ammonia molecule is channeled to the active site of MurT.</text>
</comment>
<keyword evidence="1 2" id="KW-0315">Glutamine amidotransferase</keyword>
<dbReference type="GO" id="GO:0016740">
    <property type="term" value="F:transferase activity"/>
    <property type="evidence" value="ECO:0007669"/>
    <property type="project" value="UniProtKB-KW"/>
</dbReference>
<dbReference type="RefSeq" id="WP_145935272.1">
    <property type="nucleotide sequence ID" value="NZ_BNAV01000003.1"/>
</dbReference>
<dbReference type="UniPathway" id="UPA00219"/>
<dbReference type="GO" id="GO:0140282">
    <property type="term" value="F:carbon-nitrogen ligase activity on lipid II"/>
    <property type="evidence" value="ECO:0007669"/>
    <property type="project" value="UniProtKB-UniRule"/>
</dbReference>
<organism evidence="4 5">
    <name type="scientific">Amycolatopsis bartoniae</name>
    <dbReference type="NCBI Taxonomy" id="941986"/>
    <lineage>
        <taxon>Bacteria</taxon>
        <taxon>Bacillati</taxon>
        <taxon>Actinomycetota</taxon>
        <taxon>Actinomycetes</taxon>
        <taxon>Pseudonocardiales</taxon>
        <taxon>Pseudonocardiaceae</taxon>
        <taxon>Amycolatopsis</taxon>
    </lineage>
</organism>
<dbReference type="HAMAP" id="MF_02213">
    <property type="entry name" value="Lipid_II_synth_GatD"/>
    <property type="match status" value="1"/>
</dbReference>
<evidence type="ECO:0000259" key="3">
    <source>
        <dbReference type="Pfam" id="PF07685"/>
    </source>
</evidence>
<feature type="binding site" evidence="2">
    <location>
        <position position="128"/>
    </location>
    <ligand>
        <name>substrate</name>
    </ligand>
</feature>
<evidence type="ECO:0000313" key="5">
    <source>
        <dbReference type="Proteomes" id="UP000658656"/>
    </source>
</evidence>
<dbReference type="InterPro" id="IPR029062">
    <property type="entry name" value="Class_I_gatase-like"/>
</dbReference>
<feature type="active site" description="Nucleophile" evidence="2">
    <location>
        <position position="94"/>
    </location>
</feature>
<comment type="catalytic activity">
    <reaction evidence="2">
        <text>beta-D-GlcNAc-(1-&gt;4)-Mur2Ac(oyl-L-Ala-gamma-D-Glu-L-Lys-D-Ala-D-Ala)-di-trans,octa-cis-undecaprenyl diphosphate + L-glutamine + ATP + H2O = beta-D-GlcNAc-(1-&gt;4)-Mur2Ac(oyl-L-Ala-D-isoglutaminyl-L-Lys-D-Ala-D-Ala)-di-trans,octa-cis-undecaprenyl diphosphate + L-glutamate + ADP + phosphate + H(+)</text>
        <dbReference type="Rhea" id="RHEA:57928"/>
        <dbReference type="ChEBI" id="CHEBI:15377"/>
        <dbReference type="ChEBI" id="CHEBI:15378"/>
        <dbReference type="ChEBI" id="CHEBI:29985"/>
        <dbReference type="ChEBI" id="CHEBI:30616"/>
        <dbReference type="ChEBI" id="CHEBI:43474"/>
        <dbReference type="ChEBI" id="CHEBI:58359"/>
        <dbReference type="ChEBI" id="CHEBI:60033"/>
        <dbReference type="ChEBI" id="CHEBI:62233"/>
        <dbReference type="ChEBI" id="CHEBI:456216"/>
        <dbReference type="EC" id="6.3.5.13"/>
    </reaction>
</comment>
<dbReference type="GO" id="GO:0009252">
    <property type="term" value="P:peptidoglycan biosynthetic process"/>
    <property type="evidence" value="ECO:0007669"/>
    <property type="project" value="UniProtKB-UniRule"/>
</dbReference>
<keyword evidence="2" id="KW-0133">Cell shape</keyword>
<dbReference type="GO" id="GO:0009236">
    <property type="term" value="P:cobalamin biosynthetic process"/>
    <property type="evidence" value="ECO:0007669"/>
    <property type="project" value="InterPro"/>
</dbReference>
<dbReference type="OrthoDB" id="9782045at2"/>
<dbReference type="Gene3D" id="3.40.50.880">
    <property type="match status" value="1"/>
</dbReference>
<dbReference type="AlphaFoldDB" id="A0A8H9MB85"/>
<dbReference type="PROSITE" id="PS51274">
    <property type="entry name" value="GATASE_COBBQ"/>
    <property type="match status" value="1"/>
</dbReference>